<reference evidence="4" key="2">
    <citation type="submission" date="2020-04" db="EMBL/GenBank/DDBJ databases">
        <authorList>
            <consortium name="NCBI Genome Project"/>
        </authorList>
    </citation>
    <scope>NUCLEOTIDE SEQUENCE</scope>
    <source>
        <strain evidence="4">CBS 304.34</strain>
    </source>
</reference>
<feature type="compositionally biased region" description="Low complexity" evidence="1">
    <location>
        <begin position="68"/>
        <end position="83"/>
    </location>
</feature>
<evidence type="ECO:0000256" key="1">
    <source>
        <dbReference type="SAM" id="MobiDB-lite"/>
    </source>
</evidence>
<dbReference type="Proteomes" id="UP000504636">
    <property type="component" value="Unplaced"/>
</dbReference>
<reference evidence="4" key="3">
    <citation type="submission" date="2025-04" db="UniProtKB">
        <authorList>
            <consortium name="RefSeq"/>
        </authorList>
    </citation>
    <scope>IDENTIFICATION</scope>
    <source>
        <strain evidence="4">CBS 304.34</strain>
    </source>
</reference>
<dbReference type="RefSeq" id="XP_033579193.1">
    <property type="nucleotide sequence ID" value="XM_033725259.1"/>
</dbReference>
<evidence type="ECO:0000313" key="2">
    <source>
        <dbReference type="EMBL" id="KAF2812229.1"/>
    </source>
</evidence>
<dbReference type="GeneID" id="54466152"/>
<organism evidence="2">
    <name type="scientific">Mytilinidion resinicola</name>
    <dbReference type="NCBI Taxonomy" id="574789"/>
    <lineage>
        <taxon>Eukaryota</taxon>
        <taxon>Fungi</taxon>
        <taxon>Dikarya</taxon>
        <taxon>Ascomycota</taxon>
        <taxon>Pezizomycotina</taxon>
        <taxon>Dothideomycetes</taxon>
        <taxon>Pleosporomycetidae</taxon>
        <taxon>Mytilinidiales</taxon>
        <taxon>Mytilinidiaceae</taxon>
        <taxon>Mytilinidion</taxon>
    </lineage>
</organism>
<name>A0A6A6YUM8_9PEZI</name>
<keyword evidence="3" id="KW-1185">Reference proteome</keyword>
<sequence length="123" mass="13328">MIELTNEEEKTQHNKLSTTFYTELGILKPAAISILFFVDERTIKNAFEVAKGNFDIAVSDLIDAKICSTSPASSPSSQPCDPQQEGDYGKPSLTTCPSRTVANAVAISSCFAWLIDLGIPSRL</sequence>
<evidence type="ECO:0000313" key="4">
    <source>
        <dbReference type="RefSeq" id="XP_033579193.1"/>
    </source>
</evidence>
<accession>A0A6A6YUM8</accession>
<reference evidence="2 4" key="1">
    <citation type="journal article" date="2020" name="Stud. Mycol.">
        <title>101 Dothideomycetes genomes: a test case for predicting lifestyles and emergence of pathogens.</title>
        <authorList>
            <person name="Haridas S."/>
            <person name="Albert R."/>
            <person name="Binder M."/>
            <person name="Bloem J."/>
            <person name="Labutti K."/>
            <person name="Salamov A."/>
            <person name="Andreopoulos B."/>
            <person name="Baker S."/>
            <person name="Barry K."/>
            <person name="Bills G."/>
            <person name="Bluhm B."/>
            <person name="Cannon C."/>
            <person name="Castanera R."/>
            <person name="Culley D."/>
            <person name="Daum C."/>
            <person name="Ezra D."/>
            <person name="Gonzalez J."/>
            <person name="Henrissat B."/>
            <person name="Kuo A."/>
            <person name="Liang C."/>
            <person name="Lipzen A."/>
            <person name="Lutzoni F."/>
            <person name="Magnuson J."/>
            <person name="Mondo S."/>
            <person name="Nolan M."/>
            <person name="Ohm R."/>
            <person name="Pangilinan J."/>
            <person name="Park H.-J."/>
            <person name="Ramirez L."/>
            <person name="Alfaro M."/>
            <person name="Sun H."/>
            <person name="Tritt A."/>
            <person name="Yoshinaga Y."/>
            <person name="Zwiers L.-H."/>
            <person name="Turgeon B."/>
            <person name="Goodwin S."/>
            <person name="Spatafora J."/>
            <person name="Crous P."/>
            <person name="Grigoriev I."/>
        </authorList>
    </citation>
    <scope>NUCLEOTIDE SEQUENCE</scope>
    <source>
        <strain evidence="2 4">CBS 304.34</strain>
    </source>
</reference>
<protein>
    <submittedName>
        <fullName evidence="2 4">Uncharacterized protein</fullName>
    </submittedName>
</protein>
<evidence type="ECO:0000313" key="3">
    <source>
        <dbReference type="Proteomes" id="UP000504636"/>
    </source>
</evidence>
<feature type="region of interest" description="Disordered" evidence="1">
    <location>
        <begin position="68"/>
        <end position="92"/>
    </location>
</feature>
<proteinExistence type="predicted"/>
<dbReference type="EMBL" id="MU003697">
    <property type="protein sequence ID" value="KAF2812229.1"/>
    <property type="molecule type" value="Genomic_DNA"/>
</dbReference>
<gene>
    <name evidence="2 4" type="ORF">BDZ99DRAFT_518085</name>
</gene>
<dbReference type="AlphaFoldDB" id="A0A6A6YUM8"/>